<accession>A0A9W9UGY9</accession>
<feature type="domain" description="MARVEL" evidence="6">
    <location>
        <begin position="15"/>
        <end position="138"/>
    </location>
</feature>
<evidence type="ECO:0000313" key="9">
    <source>
        <dbReference type="Proteomes" id="UP001147695"/>
    </source>
</evidence>
<reference evidence="7" key="1">
    <citation type="submission" date="2022-12" db="EMBL/GenBank/DDBJ databases">
        <authorList>
            <person name="Petersen C."/>
        </authorList>
    </citation>
    <scope>NUCLEOTIDE SEQUENCE</scope>
    <source>
        <strain evidence="7">IBT 35673</strain>
        <strain evidence="8">IBT 35675</strain>
    </source>
</reference>
<comment type="caution">
    <text evidence="7">The sequence shown here is derived from an EMBL/GenBank/DDBJ whole genome shotgun (WGS) entry which is preliminary data.</text>
</comment>
<keyword evidence="2 5" id="KW-0812">Transmembrane</keyword>
<evidence type="ECO:0000256" key="1">
    <source>
        <dbReference type="ARBA" id="ARBA00004141"/>
    </source>
</evidence>
<proteinExistence type="predicted"/>
<evidence type="ECO:0000256" key="4">
    <source>
        <dbReference type="ARBA" id="ARBA00023136"/>
    </source>
</evidence>
<dbReference type="GO" id="GO:0016020">
    <property type="term" value="C:membrane"/>
    <property type="evidence" value="ECO:0007669"/>
    <property type="project" value="UniProtKB-SubCell"/>
</dbReference>
<reference evidence="7" key="2">
    <citation type="journal article" date="2023" name="IMA Fungus">
        <title>Comparative genomic study of the Penicillium genus elucidates a diverse pangenome and 15 lateral gene transfer events.</title>
        <authorList>
            <person name="Petersen C."/>
            <person name="Sorensen T."/>
            <person name="Nielsen M.R."/>
            <person name="Sondergaard T.E."/>
            <person name="Sorensen J.L."/>
            <person name="Fitzpatrick D.A."/>
            <person name="Frisvad J.C."/>
            <person name="Nielsen K.L."/>
        </authorList>
    </citation>
    <scope>NUCLEOTIDE SEQUENCE</scope>
    <source>
        <strain evidence="7">IBT 35673</strain>
        <strain evidence="8">IBT 35675</strain>
    </source>
</reference>
<dbReference type="Pfam" id="PF01284">
    <property type="entry name" value="MARVEL"/>
    <property type="match status" value="1"/>
</dbReference>
<feature type="transmembrane region" description="Helical" evidence="5">
    <location>
        <begin position="41"/>
        <end position="62"/>
    </location>
</feature>
<name>A0A9W9UGY9_PENBR</name>
<sequence length="174" mass="19727">MTTFYEHPYGTVSTLAHVIQCVSSFVVLGITAWAVTETKTLTVIFSLVIAVLTPVVYGITLATSCLSKRRRWHVLPLLLTDVAISYLWLTSFIFLAENFNQISCSVHLWNRQTVCSRKYAAEAFSFIAFFTSFGAMIFELLYIYRHNEDLPMQERKNGHANLEQNLQSAGVMDS</sequence>
<keyword evidence="4 5" id="KW-0472">Membrane</keyword>
<dbReference type="PANTHER" id="PTHR39608">
    <property type="entry name" value="INTEGRAL MEMBRANE PROTEIN (AFU_ORTHOLOGUE AFUA_5G08640)"/>
    <property type="match status" value="1"/>
</dbReference>
<comment type="subcellular location">
    <subcellularLocation>
        <location evidence="1">Membrane</location>
        <topology evidence="1">Multi-pass membrane protein</topology>
    </subcellularLocation>
</comment>
<dbReference type="PANTHER" id="PTHR39608:SF2">
    <property type="entry name" value="MARVEL DOMAIN-CONTAINING PROTEIN"/>
    <property type="match status" value="1"/>
</dbReference>
<gene>
    <name evidence="7" type="ORF">N7452_006767</name>
    <name evidence="8" type="ORF">N7541_011999</name>
</gene>
<evidence type="ECO:0000313" key="8">
    <source>
        <dbReference type="EMBL" id="KAJ5342875.1"/>
    </source>
</evidence>
<dbReference type="EMBL" id="JAPZBR010000008">
    <property type="protein sequence ID" value="KAJ5342875.1"/>
    <property type="molecule type" value="Genomic_DNA"/>
</dbReference>
<dbReference type="AlphaFoldDB" id="A0A9W9UGY9"/>
<feature type="transmembrane region" description="Helical" evidence="5">
    <location>
        <begin position="12"/>
        <end position="35"/>
    </location>
</feature>
<organism evidence="7 9">
    <name type="scientific">Penicillium brevicompactum</name>
    <dbReference type="NCBI Taxonomy" id="5074"/>
    <lineage>
        <taxon>Eukaryota</taxon>
        <taxon>Fungi</taxon>
        <taxon>Dikarya</taxon>
        <taxon>Ascomycota</taxon>
        <taxon>Pezizomycotina</taxon>
        <taxon>Eurotiomycetes</taxon>
        <taxon>Eurotiomycetidae</taxon>
        <taxon>Eurotiales</taxon>
        <taxon>Aspergillaceae</taxon>
        <taxon>Penicillium</taxon>
    </lineage>
</organism>
<evidence type="ECO:0000256" key="3">
    <source>
        <dbReference type="ARBA" id="ARBA00022989"/>
    </source>
</evidence>
<keyword evidence="10" id="KW-1185">Reference proteome</keyword>
<evidence type="ECO:0000313" key="7">
    <source>
        <dbReference type="EMBL" id="KAJ5340039.1"/>
    </source>
</evidence>
<protein>
    <recommendedName>
        <fullName evidence="6">MARVEL domain-containing protein</fullName>
    </recommendedName>
</protein>
<dbReference type="EMBL" id="JAPZBQ010000003">
    <property type="protein sequence ID" value="KAJ5340039.1"/>
    <property type="molecule type" value="Genomic_DNA"/>
</dbReference>
<evidence type="ECO:0000256" key="5">
    <source>
        <dbReference type="SAM" id="Phobius"/>
    </source>
</evidence>
<keyword evidence="3 5" id="KW-1133">Transmembrane helix</keyword>
<feature type="transmembrane region" description="Helical" evidence="5">
    <location>
        <begin position="123"/>
        <end position="144"/>
    </location>
</feature>
<dbReference type="Proteomes" id="UP001147695">
    <property type="component" value="Unassembled WGS sequence"/>
</dbReference>
<dbReference type="Proteomes" id="UP001148299">
    <property type="component" value="Unassembled WGS sequence"/>
</dbReference>
<evidence type="ECO:0000259" key="6">
    <source>
        <dbReference type="Pfam" id="PF01284"/>
    </source>
</evidence>
<evidence type="ECO:0000256" key="2">
    <source>
        <dbReference type="ARBA" id="ARBA00022692"/>
    </source>
</evidence>
<feature type="non-terminal residue" evidence="7">
    <location>
        <position position="1"/>
    </location>
</feature>
<dbReference type="InterPro" id="IPR008253">
    <property type="entry name" value="Marvel"/>
</dbReference>
<feature type="transmembrane region" description="Helical" evidence="5">
    <location>
        <begin position="74"/>
        <end position="96"/>
    </location>
</feature>
<evidence type="ECO:0000313" key="10">
    <source>
        <dbReference type="Proteomes" id="UP001148299"/>
    </source>
</evidence>